<keyword evidence="5 8" id="KW-0067">ATP-binding</keyword>
<evidence type="ECO:0000256" key="9">
    <source>
        <dbReference type="SAM" id="MobiDB-lite"/>
    </source>
</evidence>
<dbReference type="EC" id="2.7.4.25" evidence="8"/>
<dbReference type="Gene3D" id="3.40.50.300">
    <property type="entry name" value="P-loop containing nucleotide triphosphate hydrolases"/>
    <property type="match status" value="1"/>
</dbReference>
<dbReference type="EMBL" id="LIZS01000032">
    <property type="protein sequence ID" value="KPJ53035.1"/>
    <property type="molecule type" value="Genomic_DNA"/>
</dbReference>
<dbReference type="InterPro" id="IPR011994">
    <property type="entry name" value="Cytidylate_kinase_dom"/>
</dbReference>
<dbReference type="PANTHER" id="PTHR21299">
    <property type="entry name" value="CYTIDYLATE KINASE/PANTOATE-BETA-ALANINE LIGASE"/>
    <property type="match status" value="1"/>
</dbReference>
<dbReference type="InterPro" id="IPR027417">
    <property type="entry name" value="P-loop_NTPase"/>
</dbReference>
<dbReference type="PANTHER" id="PTHR21299:SF2">
    <property type="entry name" value="CYTIDYLATE KINASE"/>
    <property type="match status" value="1"/>
</dbReference>
<dbReference type="InterPro" id="IPR003136">
    <property type="entry name" value="Cytidylate_kin"/>
</dbReference>
<reference evidence="11 12" key="1">
    <citation type="journal article" date="2015" name="Microbiome">
        <title>Genomic resolution of linkages in carbon, nitrogen, and sulfur cycling among widespread estuary sediment bacteria.</title>
        <authorList>
            <person name="Baker B.J."/>
            <person name="Lazar C.S."/>
            <person name="Teske A.P."/>
            <person name="Dick G.J."/>
        </authorList>
    </citation>
    <scope>NUCLEOTIDE SEQUENCE [LARGE SCALE GENOMIC DNA]</scope>
    <source>
        <strain evidence="11">DG_24</strain>
    </source>
</reference>
<gene>
    <name evidence="8" type="primary">cmk</name>
    <name evidence="11" type="ORF">AMJ39_06090</name>
</gene>
<evidence type="ECO:0000256" key="3">
    <source>
        <dbReference type="ARBA" id="ARBA00022741"/>
    </source>
</evidence>
<keyword evidence="3 8" id="KW-0547">Nucleotide-binding</keyword>
<evidence type="ECO:0000256" key="7">
    <source>
        <dbReference type="ARBA" id="ARBA00048478"/>
    </source>
</evidence>
<dbReference type="NCBIfam" id="TIGR00017">
    <property type="entry name" value="cmk"/>
    <property type="match status" value="1"/>
</dbReference>
<keyword evidence="4 8" id="KW-0418">Kinase</keyword>
<sequence>MNREAIVAIDGPAASGKSTTAKLAAEAVGYMYLDTGAMYRAITLKALRLRTPLDDEDYLARLAEEARIEFVQDGGCVRVLLDGEDVSEEIRSPDVDTNVSLVSSYPGVRKRLVAEQRRLARGRGIVCEGRDIGTVVFPDADLKFYVDATLEERARRRQKQLIEKGTALSVHEVQQDLEGRDTFDSERETSPLTRAPDAILIDTTGLTIPEQVAVVVDHIRQWRVARQQDRSDQHEGDGAEQ</sequence>
<comment type="catalytic activity">
    <reaction evidence="6 8">
        <text>dCMP + ATP = dCDP + ADP</text>
        <dbReference type="Rhea" id="RHEA:25094"/>
        <dbReference type="ChEBI" id="CHEBI:30616"/>
        <dbReference type="ChEBI" id="CHEBI:57566"/>
        <dbReference type="ChEBI" id="CHEBI:58593"/>
        <dbReference type="ChEBI" id="CHEBI:456216"/>
        <dbReference type="EC" id="2.7.4.25"/>
    </reaction>
</comment>
<evidence type="ECO:0000259" key="10">
    <source>
        <dbReference type="Pfam" id="PF02224"/>
    </source>
</evidence>
<feature type="region of interest" description="Disordered" evidence="9">
    <location>
        <begin position="177"/>
        <end position="196"/>
    </location>
</feature>
<dbReference type="GO" id="GO:0015949">
    <property type="term" value="P:nucleobase-containing small molecule interconversion"/>
    <property type="evidence" value="ECO:0007669"/>
    <property type="project" value="TreeGrafter"/>
</dbReference>
<dbReference type="PATRIC" id="fig|1703770.3.peg.900"/>
<evidence type="ECO:0000256" key="4">
    <source>
        <dbReference type="ARBA" id="ARBA00022777"/>
    </source>
</evidence>
<comment type="catalytic activity">
    <reaction evidence="7 8">
        <text>CMP + ATP = CDP + ADP</text>
        <dbReference type="Rhea" id="RHEA:11600"/>
        <dbReference type="ChEBI" id="CHEBI:30616"/>
        <dbReference type="ChEBI" id="CHEBI:58069"/>
        <dbReference type="ChEBI" id="CHEBI:60377"/>
        <dbReference type="ChEBI" id="CHEBI:456216"/>
        <dbReference type="EC" id="2.7.4.25"/>
    </reaction>
</comment>
<evidence type="ECO:0000256" key="1">
    <source>
        <dbReference type="ARBA" id="ARBA00009427"/>
    </source>
</evidence>
<dbReference type="GO" id="GO:0005524">
    <property type="term" value="F:ATP binding"/>
    <property type="evidence" value="ECO:0007669"/>
    <property type="project" value="UniProtKB-UniRule"/>
</dbReference>
<feature type="binding site" evidence="8">
    <location>
        <begin position="11"/>
        <end position="19"/>
    </location>
    <ligand>
        <name>ATP</name>
        <dbReference type="ChEBI" id="CHEBI:30616"/>
    </ligand>
</feature>
<evidence type="ECO:0000313" key="12">
    <source>
        <dbReference type="Proteomes" id="UP000052008"/>
    </source>
</evidence>
<dbReference type="AlphaFoldDB" id="A0A0S7WSC2"/>
<dbReference type="HAMAP" id="MF_00238">
    <property type="entry name" value="Cytidyl_kinase_type1"/>
    <property type="match status" value="1"/>
</dbReference>
<accession>A0A0S7WSC2</accession>
<name>A0A0S7WSC2_UNCT6</name>
<evidence type="ECO:0000256" key="5">
    <source>
        <dbReference type="ARBA" id="ARBA00022840"/>
    </source>
</evidence>
<protein>
    <recommendedName>
        <fullName evidence="8">Cytidylate kinase</fullName>
        <shortName evidence="8">CK</shortName>
        <ecNumber evidence="8">2.7.4.25</ecNumber>
    </recommendedName>
    <alternativeName>
        <fullName evidence="8">Cytidine monophosphate kinase</fullName>
        <shortName evidence="8">CMP kinase</shortName>
    </alternativeName>
</protein>
<comment type="similarity">
    <text evidence="1 8">Belongs to the cytidylate kinase family. Type 1 subfamily.</text>
</comment>
<evidence type="ECO:0000313" key="11">
    <source>
        <dbReference type="EMBL" id="KPJ53035.1"/>
    </source>
</evidence>
<dbReference type="GO" id="GO:0006220">
    <property type="term" value="P:pyrimidine nucleotide metabolic process"/>
    <property type="evidence" value="ECO:0007669"/>
    <property type="project" value="UniProtKB-UniRule"/>
</dbReference>
<proteinExistence type="inferred from homology"/>
<dbReference type="GO" id="GO:0036430">
    <property type="term" value="F:CMP kinase activity"/>
    <property type="evidence" value="ECO:0007669"/>
    <property type="project" value="RHEA"/>
</dbReference>
<dbReference type="GO" id="GO:0005829">
    <property type="term" value="C:cytosol"/>
    <property type="evidence" value="ECO:0007669"/>
    <property type="project" value="TreeGrafter"/>
</dbReference>
<comment type="caution">
    <text evidence="11">The sequence shown here is derived from an EMBL/GenBank/DDBJ whole genome shotgun (WGS) entry which is preliminary data.</text>
</comment>
<dbReference type="Proteomes" id="UP000052008">
    <property type="component" value="Unassembled WGS sequence"/>
</dbReference>
<keyword evidence="2 8" id="KW-0808">Transferase</keyword>
<dbReference type="CDD" id="cd02020">
    <property type="entry name" value="CMPK"/>
    <property type="match status" value="1"/>
</dbReference>
<evidence type="ECO:0000256" key="8">
    <source>
        <dbReference type="HAMAP-Rule" id="MF_00238"/>
    </source>
</evidence>
<keyword evidence="8" id="KW-0963">Cytoplasm</keyword>
<dbReference type="GO" id="GO:0036431">
    <property type="term" value="F:dCMP kinase activity"/>
    <property type="evidence" value="ECO:0007669"/>
    <property type="project" value="InterPro"/>
</dbReference>
<feature type="domain" description="Cytidylate kinase" evidence="10">
    <location>
        <begin position="7"/>
        <end position="220"/>
    </location>
</feature>
<organism evidence="11 12">
    <name type="scientific">candidate division TA06 bacterium DG_24</name>
    <dbReference type="NCBI Taxonomy" id="1703770"/>
    <lineage>
        <taxon>Bacteria</taxon>
        <taxon>Bacteria division TA06</taxon>
    </lineage>
</organism>
<dbReference type="STRING" id="1703770.AMJ39_06090"/>
<dbReference type="SUPFAM" id="SSF52540">
    <property type="entry name" value="P-loop containing nucleoside triphosphate hydrolases"/>
    <property type="match status" value="1"/>
</dbReference>
<evidence type="ECO:0000256" key="6">
    <source>
        <dbReference type="ARBA" id="ARBA00047615"/>
    </source>
</evidence>
<dbReference type="Pfam" id="PF02224">
    <property type="entry name" value="Cytidylate_kin"/>
    <property type="match status" value="1"/>
</dbReference>
<feature type="compositionally biased region" description="Basic and acidic residues" evidence="9">
    <location>
        <begin position="177"/>
        <end position="189"/>
    </location>
</feature>
<comment type="subcellular location">
    <subcellularLocation>
        <location evidence="8">Cytoplasm</location>
    </subcellularLocation>
</comment>
<evidence type="ECO:0000256" key="2">
    <source>
        <dbReference type="ARBA" id="ARBA00022679"/>
    </source>
</evidence>